<reference evidence="8" key="1">
    <citation type="journal article" date="2017" name="Nature">
        <title>The genome of Chenopodium quinoa.</title>
        <authorList>
            <person name="Jarvis D.E."/>
            <person name="Ho Y.S."/>
            <person name="Lightfoot D.J."/>
            <person name="Schmoeckel S.M."/>
            <person name="Li B."/>
            <person name="Borm T.J.A."/>
            <person name="Ohyanagi H."/>
            <person name="Mineta K."/>
            <person name="Michell C.T."/>
            <person name="Saber N."/>
            <person name="Kharbatia N.M."/>
            <person name="Rupper R.R."/>
            <person name="Sharp A.R."/>
            <person name="Dally N."/>
            <person name="Boughton B.A."/>
            <person name="Woo Y.H."/>
            <person name="Gao G."/>
            <person name="Schijlen E.G.W.M."/>
            <person name="Guo X."/>
            <person name="Momin A.A."/>
            <person name="Negrao S."/>
            <person name="Al-Babili S."/>
            <person name="Gehring C."/>
            <person name="Roessner U."/>
            <person name="Jung C."/>
            <person name="Murphy K."/>
            <person name="Arold S.T."/>
            <person name="Gojobori T."/>
            <person name="van der Linden C.G."/>
            <person name="van Loo E.N."/>
            <person name="Jellen E.N."/>
            <person name="Maughan P.J."/>
            <person name="Tester M."/>
        </authorList>
    </citation>
    <scope>NUCLEOTIDE SEQUENCE [LARGE SCALE GENOMIC DNA]</scope>
    <source>
        <strain evidence="8">cv. PI 614886</strain>
    </source>
</reference>
<evidence type="ECO:0000256" key="4">
    <source>
        <dbReference type="ARBA" id="ARBA00023136"/>
    </source>
</evidence>
<comment type="subcellular location">
    <subcellularLocation>
        <location evidence="1">Membrane</location>
    </subcellularLocation>
</comment>
<keyword evidence="5" id="KW-0175">Coiled coil</keyword>
<dbReference type="PROSITE" id="PS51775">
    <property type="entry name" value="GTD_BINDING"/>
    <property type="match status" value="1"/>
</dbReference>
<feature type="region of interest" description="Disordered" evidence="6">
    <location>
        <begin position="349"/>
        <end position="374"/>
    </location>
</feature>
<keyword evidence="9" id="KW-1185">Reference proteome</keyword>
<evidence type="ECO:0000256" key="3">
    <source>
        <dbReference type="ARBA" id="ARBA00022989"/>
    </source>
</evidence>
<dbReference type="Proteomes" id="UP000596660">
    <property type="component" value="Unplaced"/>
</dbReference>
<evidence type="ECO:0000313" key="8">
    <source>
        <dbReference type="EnsemblPlants" id="AUR62018595-RA:cds"/>
    </source>
</evidence>
<evidence type="ECO:0000256" key="2">
    <source>
        <dbReference type="ARBA" id="ARBA00022692"/>
    </source>
</evidence>
<dbReference type="Pfam" id="PF04576">
    <property type="entry name" value="Zein-binding"/>
    <property type="match status" value="1"/>
</dbReference>
<evidence type="ECO:0000256" key="5">
    <source>
        <dbReference type="SAM" id="Coils"/>
    </source>
</evidence>
<dbReference type="PANTHER" id="PTHR31422">
    <property type="entry name" value="BNAANNG28530D PROTEIN"/>
    <property type="match status" value="1"/>
</dbReference>
<evidence type="ECO:0000256" key="6">
    <source>
        <dbReference type="SAM" id="MobiDB-lite"/>
    </source>
</evidence>
<feature type="compositionally biased region" description="Basic and acidic residues" evidence="6">
    <location>
        <begin position="364"/>
        <end position="374"/>
    </location>
</feature>
<reference evidence="8" key="2">
    <citation type="submission" date="2021-03" db="UniProtKB">
        <authorList>
            <consortium name="EnsemblPlants"/>
        </authorList>
    </citation>
    <scope>IDENTIFICATION</scope>
</reference>
<evidence type="ECO:0000256" key="1">
    <source>
        <dbReference type="ARBA" id="ARBA00004370"/>
    </source>
</evidence>
<sequence>LTLPCPCNGLFGYPTRAPCFQRFLVDCPAETISSLHFSVKSKFPFDSILSRNDHSQLNLKLLREGYSDDGVLHLEGEASYSSFSDPWRSHHILSGTDSLSKFHIKGKTVTTQRSRCGIRRRRRASIDYGKFTSASSYDHLKSDSRAIRQSPSDSSPTQPDSESNDAADESKPVYDYATLFENLKNNAGANGEDENVVRFLESALEEEHAARAELFSELEQERLAAASAADEAMAMISRLQEEKASIEIEARQYQRILEEKSVYDAEEMDILKEIIVRREREKHFLEKEVEAYRKVFQVNNGWDSQSNDTERQNEVSALDPSVDPVLILQQLGQSINNRENVENINYYPDYSSVNGQKKTSTVSEGKESSVHPVDKNELKSLECSSVIPVSTDDETNQDIQEKGMVSMDAISRSQEGNSNIYLLQKTICGAGDGKQMPLQVVEPRVHDVHIIDSKHSINKATDGKEGDPLLIHNNASDAVRQYDLEISRSSSDIFDRFPTVCSSPDRSFVSESRCNSISAVDHERLKIDDEICWLRARLRTVQEEKEKLKGSFEHQEREKTELKVLEDIAVQLREIRHLTAPEKAARQASLPPLSSKAVKVCLEIGKLCKMTTPVSCLKCSVLFMTFCLGKGKKDKGKSVASTSYHVDSATVAHSNSDDSIFHAVESNSRSNDKWILDSGLSYHITPNRHWFSSNDSVQGGVVLIGNSAACKGDTSSFELIGKDVKKIDNIDTHEKVDEVLDDDGGGVETPQRGGDIPYISSTRKATTSRKEQPSH</sequence>
<keyword evidence="3" id="KW-1133">Transmembrane helix</keyword>
<dbReference type="Pfam" id="PF22936">
    <property type="entry name" value="Pol_BBD"/>
    <property type="match status" value="1"/>
</dbReference>
<feature type="region of interest" description="Disordered" evidence="6">
    <location>
        <begin position="142"/>
        <end position="171"/>
    </location>
</feature>
<dbReference type="InterPro" id="IPR007656">
    <property type="entry name" value="GTD-bd"/>
</dbReference>
<dbReference type="GO" id="GO:0080115">
    <property type="term" value="F:myosin XI tail binding"/>
    <property type="evidence" value="ECO:0007669"/>
    <property type="project" value="UniProtKB-ARBA"/>
</dbReference>
<dbReference type="PANTHER" id="PTHR31422:SF3">
    <property type="entry name" value="GTD-BINDING DOMAIN-CONTAINING PROTEIN"/>
    <property type="match status" value="1"/>
</dbReference>
<dbReference type="Gramene" id="AUR62018595-RA">
    <property type="protein sequence ID" value="AUR62018595-RA:cds"/>
    <property type="gene ID" value="AUR62018595"/>
</dbReference>
<evidence type="ECO:0000313" key="9">
    <source>
        <dbReference type="Proteomes" id="UP000596660"/>
    </source>
</evidence>
<feature type="region of interest" description="Disordered" evidence="6">
    <location>
        <begin position="737"/>
        <end position="775"/>
    </location>
</feature>
<proteinExistence type="predicted"/>
<protein>
    <recommendedName>
        <fullName evidence="7">GTD-binding domain-containing protein</fullName>
    </recommendedName>
</protein>
<feature type="domain" description="GTD-binding" evidence="7">
    <location>
        <begin position="195"/>
        <end position="293"/>
    </location>
</feature>
<dbReference type="OMA" id="CEVINSW"/>
<feature type="coiled-coil region" evidence="5">
    <location>
        <begin position="229"/>
        <end position="295"/>
    </location>
</feature>
<keyword evidence="2" id="KW-0812">Transmembrane</keyword>
<feature type="compositionally biased region" description="Low complexity" evidence="6">
    <location>
        <begin position="149"/>
        <end position="161"/>
    </location>
</feature>
<feature type="compositionally biased region" description="Polar residues" evidence="6">
    <location>
        <begin position="351"/>
        <end position="363"/>
    </location>
</feature>
<evidence type="ECO:0000259" key="7">
    <source>
        <dbReference type="PROSITE" id="PS51775"/>
    </source>
</evidence>
<dbReference type="AlphaFoldDB" id="A0A803LTQ1"/>
<dbReference type="InterPro" id="IPR054722">
    <property type="entry name" value="PolX-like_BBD"/>
</dbReference>
<dbReference type="GO" id="GO:0016020">
    <property type="term" value="C:membrane"/>
    <property type="evidence" value="ECO:0007669"/>
    <property type="project" value="UniProtKB-SubCell"/>
</dbReference>
<keyword evidence="4" id="KW-0472">Membrane</keyword>
<accession>A0A803LTQ1</accession>
<dbReference type="EnsemblPlants" id="AUR62018595-RA">
    <property type="protein sequence ID" value="AUR62018595-RA:cds"/>
    <property type="gene ID" value="AUR62018595"/>
</dbReference>
<name>A0A803LTQ1_CHEQI</name>
<organism evidence="8 9">
    <name type="scientific">Chenopodium quinoa</name>
    <name type="common">Quinoa</name>
    <dbReference type="NCBI Taxonomy" id="63459"/>
    <lineage>
        <taxon>Eukaryota</taxon>
        <taxon>Viridiplantae</taxon>
        <taxon>Streptophyta</taxon>
        <taxon>Embryophyta</taxon>
        <taxon>Tracheophyta</taxon>
        <taxon>Spermatophyta</taxon>
        <taxon>Magnoliopsida</taxon>
        <taxon>eudicotyledons</taxon>
        <taxon>Gunneridae</taxon>
        <taxon>Pentapetalae</taxon>
        <taxon>Caryophyllales</taxon>
        <taxon>Chenopodiaceae</taxon>
        <taxon>Chenopodioideae</taxon>
        <taxon>Atripliceae</taxon>
        <taxon>Chenopodium</taxon>
    </lineage>
</organism>